<dbReference type="PANTHER" id="PTHR22916:SF3">
    <property type="entry name" value="UDP-GLCNAC:BETAGAL BETA-1,3-N-ACETYLGLUCOSAMINYLTRANSFERASE-LIKE PROTEIN 1"/>
    <property type="match status" value="1"/>
</dbReference>
<proteinExistence type="predicted"/>
<dbReference type="Pfam" id="PF00535">
    <property type="entry name" value="Glycos_transf_2"/>
    <property type="match status" value="1"/>
</dbReference>
<evidence type="ECO:0000313" key="2">
    <source>
        <dbReference type="EMBL" id="MBM0748807.1"/>
    </source>
</evidence>
<dbReference type="RefSeq" id="WP_203025743.1">
    <property type="nucleotide sequence ID" value="NZ_JAFCXS010000013.1"/>
</dbReference>
<dbReference type="SUPFAM" id="SSF53448">
    <property type="entry name" value="Nucleotide-diphospho-sugar transferases"/>
    <property type="match status" value="1"/>
</dbReference>
<dbReference type="Gene3D" id="3.90.550.10">
    <property type="entry name" value="Spore Coat Polysaccharide Biosynthesis Protein SpsA, Chain A"/>
    <property type="match status" value="1"/>
</dbReference>
<comment type="caution">
    <text evidence="2">The sequence shown here is derived from an EMBL/GenBank/DDBJ whole genome shotgun (WGS) entry which is preliminary data.</text>
</comment>
<dbReference type="InterPro" id="IPR029044">
    <property type="entry name" value="Nucleotide-diphossugar_trans"/>
</dbReference>
<protein>
    <submittedName>
        <fullName evidence="2">Glycosyltransferase</fullName>
    </submittedName>
</protein>
<keyword evidence="3" id="KW-1185">Reference proteome</keyword>
<evidence type="ECO:0000313" key="3">
    <source>
        <dbReference type="Proteomes" id="UP000809137"/>
    </source>
</evidence>
<accession>A0ABS1Z8U0</accession>
<gene>
    <name evidence="2" type="ORF">JJB79_15520</name>
</gene>
<feature type="domain" description="Glycosyltransferase 2-like" evidence="1">
    <location>
        <begin position="10"/>
        <end position="130"/>
    </location>
</feature>
<organism evidence="2 3">
    <name type="scientific">Pantoea eucrina</name>
    <dbReference type="NCBI Taxonomy" id="472693"/>
    <lineage>
        <taxon>Bacteria</taxon>
        <taxon>Pseudomonadati</taxon>
        <taxon>Pseudomonadota</taxon>
        <taxon>Gammaproteobacteria</taxon>
        <taxon>Enterobacterales</taxon>
        <taxon>Erwiniaceae</taxon>
        <taxon>Pantoea</taxon>
    </lineage>
</organism>
<dbReference type="Proteomes" id="UP000809137">
    <property type="component" value="Unassembled WGS sequence"/>
</dbReference>
<dbReference type="InterPro" id="IPR001173">
    <property type="entry name" value="Glyco_trans_2-like"/>
</dbReference>
<dbReference type="EMBL" id="JAFCXS010000013">
    <property type="protein sequence ID" value="MBM0748807.1"/>
    <property type="molecule type" value="Genomic_DNA"/>
</dbReference>
<reference evidence="2 3" key="1">
    <citation type="submission" date="2021-01" db="EMBL/GenBank/DDBJ databases">
        <title>Complete genome sequence of Pantoea eucrina OB49, a heavy metal tolerant bacterium with PGPR potential isolated from wheat in Algeria.</title>
        <authorList>
            <person name="Lekired A."/>
            <person name="Ouzari I.H."/>
        </authorList>
    </citation>
    <scope>NUCLEOTIDE SEQUENCE [LARGE SCALE GENOMIC DNA]</scope>
    <source>
        <strain evidence="2 3">OB49</strain>
    </source>
</reference>
<name>A0ABS1Z8U0_9GAMM</name>
<dbReference type="CDD" id="cd00761">
    <property type="entry name" value="Glyco_tranf_GTA_type"/>
    <property type="match status" value="1"/>
</dbReference>
<sequence>MTKSIPPVLSIIIPCFNAGELIIPCLQSLFAQLESDIEVIIIDDGSTDNSVSVIENFLQAQQHQAVRFLQQKNCGIADTRNTGMQQAQGKFVTFIDADDIISRHYIAVIRPLLLADNDDLIDFNYQRFEHQPPDETEKVDVKHIAYDFQTLGIDCLEPLFQKSMWHLWNRVYRRALLSGESFASGRRYEDVIFTPFLYFRTDKITHLDNTLYFYRDNKSGITRNVRKSDIDDLTFAMQKMLAWAKDKDNSRQRLASYMLMDCFKEIKSMSKIIYGYYYYERSAITLFRAAAIICKGNCRTKKYLQLRFPQVDTLFSYLKSRFRKRKSETHQRA</sequence>
<evidence type="ECO:0000259" key="1">
    <source>
        <dbReference type="Pfam" id="PF00535"/>
    </source>
</evidence>
<dbReference type="PANTHER" id="PTHR22916">
    <property type="entry name" value="GLYCOSYLTRANSFERASE"/>
    <property type="match status" value="1"/>
</dbReference>